<evidence type="ECO:0000256" key="1">
    <source>
        <dbReference type="ARBA" id="ARBA00004370"/>
    </source>
</evidence>
<dbReference type="Pfam" id="PF01145">
    <property type="entry name" value="Band_7"/>
    <property type="match status" value="1"/>
</dbReference>
<proteinExistence type="predicted"/>
<evidence type="ECO:0000256" key="2">
    <source>
        <dbReference type="ARBA" id="ARBA00023136"/>
    </source>
</evidence>
<protein>
    <submittedName>
        <fullName evidence="5">Band 7 protein</fullName>
    </submittedName>
</protein>
<dbReference type="SUPFAM" id="SSF117892">
    <property type="entry name" value="Band 7/SPFH domain"/>
    <property type="match status" value="1"/>
</dbReference>
<dbReference type="HOGENOM" id="CLU_047969_4_1_3"/>
<dbReference type="eggNOG" id="COG0330">
    <property type="taxonomic scope" value="Bacteria"/>
</dbReference>
<dbReference type="GO" id="GO:0016020">
    <property type="term" value="C:membrane"/>
    <property type="evidence" value="ECO:0007669"/>
    <property type="project" value="UniProtKB-SubCell"/>
</dbReference>
<reference evidence="5 6" key="2">
    <citation type="journal article" date="2013" name="Plant Physiol.">
        <title>A Nostoc punctiforme Sugar Transporter Necessary to Establish a Cyanobacterium-Plant Symbiosis.</title>
        <authorList>
            <person name="Ekman M."/>
            <person name="Picossi S."/>
            <person name="Campbell E.L."/>
            <person name="Meeks J.C."/>
            <person name="Flores E."/>
        </authorList>
    </citation>
    <scope>NUCLEOTIDE SEQUENCE [LARGE SCALE GENOMIC DNA]</scope>
    <source>
        <strain evidence="6">ATCC 29133 / PCC 73102</strain>
    </source>
</reference>
<feature type="transmembrane region" description="Helical" evidence="3">
    <location>
        <begin position="43"/>
        <end position="61"/>
    </location>
</feature>
<dbReference type="PANTHER" id="PTHR23222">
    <property type="entry name" value="PROHIBITIN"/>
    <property type="match status" value="1"/>
</dbReference>
<feature type="transmembrane region" description="Helical" evidence="3">
    <location>
        <begin position="13"/>
        <end position="31"/>
    </location>
</feature>
<name>B2J212_NOSP7</name>
<dbReference type="PhylomeDB" id="B2J212"/>
<dbReference type="Proteomes" id="UP000001191">
    <property type="component" value="Chromosome"/>
</dbReference>
<dbReference type="KEGG" id="npu:Npun_R5061"/>
<keyword evidence="2 3" id="KW-0472">Membrane</keyword>
<dbReference type="GO" id="GO:0007005">
    <property type="term" value="P:mitochondrion organization"/>
    <property type="evidence" value="ECO:0007669"/>
    <property type="project" value="TreeGrafter"/>
</dbReference>
<keyword evidence="6" id="KW-1185">Reference proteome</keyword>
<dbReference type="InterPro" id="IPR036013">
    <property type="entry name" value="Band_7/SPFH_dom_sf"/>
</dbReference>
<dbReference type="SMART" id="SM00244">
    <property type="entry name" value="PHB"/>
    <property type="match status" value="1"/>
</dbReference>
<keyword evidence="3" id="KW-1133">Transmembrane helix</keyword>
<accession>B2J212</accession>
<gene>
    <name evidence="5" type="ordered locus">Npun_R5061</name>
</gene>
<evidence type="ECO:0000259" key="4">
    <source>
        <dbReference type="SMART" id="SM00244"/>
    </source>
</evidence>
<evidence type="ECO:0000256" key="3">
    <source>
        <dbReference type="SAM" id="Phobius"/>
    </source>
</evidence>
<dbReference type="EMBL" id="CP001037">
    <property type="protein sequence ID" value="ACC83398.1"/>
    <property type="molecule type" value="Genomic_DNA"/>
</dbReference>
<dbReference type="AlphaFoldDB" id="B2J212"/>
<sequence>MIKSIHLNHTEKLMGFIISLLTSLIGILVYLNTGRISGEKSRLAIRTITILISSIAILNSISRLLVIVPPGNIGVVNLFGEVSESTLNPGVHLLSPFNKVLNFSTRIKDVKENIDVTTQEGLSLNLDVSLQYKLDPQKAATVYKTIGTDETQLVISRFRSTVRAITANYPASAIYSTKRQEIAQKIDQQLTEEIPALGFIVEEALLRNVKMPDILQVAIQNKLKTEQENQQMKFVLEKERQEAERKRIEAQGIADSQKIISGGLSNQVLQLRAIEATEKLAQSNNSKIVIIGSEKGGAPILIQPEAGTSRP</sequence>
<comment type="subcellular location">
    <subcellularLocation>
        <location evidence="1">Membrane</location>
    </subcellularLocation>
</comment>
<evidence type="ECO:0000313" key="6">
    <source>
        <dbReference type="Proteomes" id="UP000001191"/>
    </source>
</evidence>
<dbReference type="STRING" id="63737.Npun_R5061"/>
<dbReference type="InterPro" id="IPR000163">
    <property type="entry name" value="Prohibitin"/>
</dbReference>
<reference evidence="6" key="1">
    <citation type="submission" date="2008-04" db="EMBL/GenBank/DDBJ databases">
        <title>Complete sequence of chromosome of Nostoc punctiforme ATCC 29133.</title>
        <authorList>
            <consortium name="US DOE Joint Genome Institute"/>
            <person name="Copeland A."/>
            <person name="Lucas S."/>
            <person name="Lapidus A."/>
            <person name="Glavina del Rio T."/>
            <person name="Dalin E."/>
            <person name="Tice H."/>
            <person name="Pitluck S."/>
            <person name="Chain P."/>
            <person name="Malfatti S."/>
            <person name="Shin M."/>
            <person name="Vergez L."/>
            <person name="Schmutz J."/>
            <person name="Larimer F."/>
            <person name="Land M."/>
            <person name="Hauser L."/>
            <person name="Kyrpides N."/>
            <person name="Kim E."/>
            <person name="Meeks J.C."/>
            <person name="Elhai J."/>
            <person name="Campbell E.L."/>
            <person name="Thiel T."/>
            <person name="Longmire J."/>
            <person name="Potts M."/>
            <person name="Atlas R."/>
        </authorList>
    </citation>
    <scope>NUCLEOTIDE SEQUENCE [LARGE SCALE GENOMIC DNA]</scope>
    <source>
        <strain evidence="6">ATCC 29133 / PCC 73102</strain>
    </source>
</reference>
<dbReference type="PANTHER" id="PTHR23222:SF1">
    <property type="entry name" value="PROHIBITIN-2"/>
    <property type="match status" value="1"/>
</dbReference>
<evidence type="ECO:0000313" key="5">
    <source>
        <dbReference type="EMBL" id="ACC83398.1"/>
    </source>
</evidence>
<dbReference type="EnsemblBacteria" id="ACC83398">
    <property type="protein sequence ID" value="ACC83398"/>
    <property type="gene ID" value="Npun_R5061"/>
</dbReference>
<dbReference type="Gene3D" id="3.30.479.30">
    <property type="entry name" value="Band 7 domain"/>
    <property type="match status" value="1"/>
</dbReference>
<feature type="domain" description="Band 7" evidence="4">
    <location>
        <begin position="63"/>
        <end position="223"/>
    </location>
</feature>
<organism evidence="5 6">
    <name type="scientific">Nostoc punctiforme (strain ATCC 29133 / PCC 73102)</name>
    <dbReference type="NCBI Taxonomy" id="63737"/>
    <lineage>
        <taxon>Bacteria</taxon>
        <taxon>Bacillati</taxon>
        <taxon>Cyanobacteriota</taxon>
        <taxon>Cyanophyceae</taxon>
        <taxon>Nostocales</taxon>
        <taxon>Nostocaceae</taxon>
        <taxon>Nostoc</taxon>
    </lineage>
</organism>
<dbReference type="InterPro" id="IPR001107">
    <property type="entry name" value="Band_7"/>
</dbReference>
<dbReference type="CDD" id="cd03401">
    <property type="entry name" value="SPFH_prohibitin"/>
    <property type="match status" value="1"/>
</dbReference>
<keyword evidence="3" id="KW-0812">Transmembrane</keyword>